<name>A0A804IEB2_MUSAM</name>
<dbReference type="EMBL" id="HG996468">
    <property type="protein sequence ID" value="CAG1850775.1"/>
    <property type="molecule type" value="Genomic_DNA"/>
</dbReference>
<organism evidence="3 4">
    <name type="scientific">Musa acuminata subsp. malaccensis</name>
    <name type="common">Wild banana</name>
    <name type="synonym">Musa malaccensis</name>
    <dbReference type="NCBI Taxonomy" id="214687"/>
    <lineage>
        <taxon>Eukaryota</taxon>
        <taxon>Viridiplantae</taxon>
        <taxon>Streptophyta</taxon>
        <taxon>Embryophyta</taxon>
        <taxon>Tracheophyta</taxon>
        <taxon>Spermatophyta</taxon>
        <taxon>Magnoliopsida</taxon>
        <taxon>Liliopsida</taxon>
        <taxon>Zingiberales</taxon>
        <taxon>Musaceae</taxon>
        <taxon>Musa</taxon>
    </lineage>
</organism>
<evidence type="ECO:0000313" key="3">
    <source>
        <dbReference type="EnsemblPlants" id="Ma03_p20470.1"/>
    </source>
</evidence>
<feature type="coiled-coil region" evidence="1">
    <location>
        <begin position="100"/>
        <end position="127"/>
    </location>
</feature>
<dbReference type="PANTHER" id="PTHR36763">
    <property type="entry name" value="EXPRESSED PROTEIN"/>
    <property type="match status" value="1"/>
</dbReference>
<protein>
    <submittedName>
        <fullName evidence="2">(wild Malaysian banana) hypothetical protein</fullName>
    </submittedName>
</protein>
<dbReference type="AlphaFoldDB" id="A0A804IEB2"/>
<dbReference type="EnsemblPlants" id="Ma03_t20470.1">
    <property type="protein sequence ID" value="Ma03_p20470.1"/>
    <property type="gene ID" value="Ma03_g20470"/>
</dbReference>
<evidence type="ECO:0000256" key="1">
    <source>
        <dbReference type="SAM" id="Coils"/>
    </source>
</evidence>
<sequence>MASASGPPAMALQSSEMLSRDQLLHLFARFDSLTSQPDIKRRIADAVKDKQEAVAVTTAIQEEILLEMGIDPRFGITCLGKVNAMYENDMDLMIQFYRFVAKEEIAIDEAELECSEFEEKMLTQQSMQEQQLDMLKQMRKYHPDAQSALLEALHEQLDKANFDSSAAILTSDQIEEIVSRRQMAAKTST</sequence>
<proteinExistence type="predicted"/>
<dbReference type="OMA" id="TSMMTRP"/>
<dbReference type="OrthoDB" id="1867012at2759"/>
<reference evidence="2" key="1">
    <citation type="submission" date="2021-03" db="EMBL/GenBank/DDBJ databases">
        <authorList>
            <consortium name="Genoscope - CEA"/>
            <person name="William W."/>
        </authorList>
    </citation>
    <scope>NUCLEOTIDE SEQUENCE</scope>
    <source>
        <strain evidence="2">Doubled-haploid Pahang</strain>
    </source>
</reference>
<keyword evidence="4" id="KW-1185">Reference proteome</keyword>
<dbReference type="Proteomes" id="UP000012960">
    <property type="component" value="Unplaced"/>
</dbReference>
<dbReference type="FunCoup" id="A0A804IEB2">
    <property type="interactions" value="2349"/>
</dbReference>
<dbReference type="Gramene" id="Ma03_t20470.1">
    <property type="protein sequence ID" value="Ma03_p20470.1"/>
    <property type="gene ID" value="Ma03_g20470"/>
</dbReference>
<evidence type="ECO:0000313" key="4">
    <source>
        <dbReference type="Proteomes" id="UP000012960"/>
    </source>
</evidence>
<keyword evidence="1" id="KW-0175">Coiled coil</keyword>
<reference evidence="3" key="2">
    <citation type="submission" date="2021-05" db="UniProtKB">
        <authorList>
            <consortium name="EnsemblPlants"/>
        </authorList>
    </citation>
    <scope>IDENTIFICATION</scope>
    <source>
        <strain evidence="3">subsp. malaccensis</strain>
    </source>
</reference>
<dbReference type="PANTHER" id="PTHR36763:SF1">
    <property type="entry name" value="EXPRESSED PROTEIN"/>
    <property type="match status" value="1"/>
</dbReference>
<gene>
    <name evidence="2" type="ORF">GSMUA_197910.1</name>
</gene>
<accession>A0A804IEB2</accession>
<evidence type="ECO:0000313" key="2">
    <source>
        <dbReference type="EMBL" id="CAG1850775.1"/>
    </source>
</evidence>